<evidence type="ECO:0000313" key="2">
    <source>
        <dbReference type="EMBL" id="MET3794084.1"/>
    </source>
</evidence>
<keyword evidence="3" id="KW-1185">Reference proteome</keyword>
<feature type="transmembrane region" description="Helical" evidence="1">
    <location>
        <begin position="97"/>
        <end position="118"/>
    </location>
</feature>
<feature type="transmembrane region" description="Helical" evidence="1">
    <location>
        <begin position="34"/>
        <end position="54"/>
    </location>
</feature>
<evidence type="ECO:0008006" key="4">
    <source>
        <dbReference type="Google" id="ProtNLM"/>
    </source>
</evidence>
<dbReference type="EMBL" id="JBEPML010000020">
    <property type="protein sequence ID" value="MET3794084.1"/>
    <property type="molecule type" value="Genomic_DNA"/>
</dbReference>
<sequence>MSVFVIDRFLTSDNHPSKLLNDYVVREDQSMTGVLGALFVGIGATAVMDGWAVFQKLVFGVPSLDYRLVGRWIGHLPGGRFSHGDIAKTPMVRGEAALGWMAHYVIGIVFAAILVCLWPEWLRHPTLLPALIIGIGSIVAPFFILQPCLGAGIAASRTPQPWLSRLRSLLAHTLYAIGLFVSGVLFARYMPIS</sequence>
<keyword evidence="1" id="KW-1133">Transmembrane helix</keyword>
<proteinExistence type="predicted"/>
<keyword evidence="1" id="KW-0472">Membrane</keyword>
<comment type="caution">
    <text evidence="2">The sequence shown here is derived from an EMBL/GenBank/DDBJ whole genome shotgun (WGS) entry which is preliminary data.</text>
</comment>
<reference evidence="2 3" key="1">
    <citation type="submission" date="2024-06" db="EMBL/GenBank/DDBJ databases">
        <title>Genomic Encyclopedia of Type Strains, Phase IV (KMG-IV): sequencing the most valuable type-strain genomes for metagenomic binning, comparative biology and taxonomic classification.</title>
        <authorList>
            <person name="Goeker M."/>
        </authorList>
    </citation>
    <scope>NUCLEOTIDE SEQUENCE [LARGE SCALE GENOMIC DNA]</scope>
    <source>
        <strain evidence="2 3">DSM 27865</strain>
    </source>
</reference>
<evidence type="ECO:0000256" key="1">
    <source>
        <dbReference type="SAM" id="Phobius"/>
    </source>
</evidence>
<dbReference type="Proteomes" id="UP001549076">
    <property type="component" value="Unassembled WGS sequence"/>
</dbReference>
<organism evidence="2 3">
    <name type="scientific">Aquamicrobium terrae</name>
    <dbReference type="NCBI Taxonomy" id="1324945"/>
    <lineage>
        <taxon>Bacteria</taxon>
        <taxon>Pseudomonadati</taxon>
        <taxon>Pseudomonadota</taxon>
        <taxon>Alphaproteobacteria</taxon>
        <taxon>Hyphomicrobiales</taxon>
        <taxon>Phyllobacteriaceae</taxon>
        <taxon>Aquamicrobium</taxon>
    </lineage>
</organism>
<feature type="transmembrane region" description="Helical" evidence="1">
    <location>
        <begin position="166"/>
        <end position="187"/>
    </location>
</feature>
<evidence type="ECO:0000313" key="3">
    <source>
        <dbReference type="Proteomes" id="UP001549076"/>
    </source>
</evidence>
<dbReference type="InterPro" id="IPR021329">
    <property type="entry name" value="DUF2938"/>
</dbReference>
<accession>A0ABV2N5J1</accession>
<gene>
    <name evidence="2" type="ORF">ABID37_004324</name>
</gene>
<feature type="transmembrane region" description="Helical" evidence="1">
    <location>
        <begin position="130"/>
        <end position="154"/>
    </location>
</feature>
<dbReference type="Pfam" id="PF11158">
    <property type="entry name" value="DUF2938"/>
    <property type="match status" value="1"/>
</dbReference>
<name>A0ABV2N5J1_9HYPH</name>
<dbReference type="RefSeq" id="WP_354198511.1">
    <property type="nucleotide sequence ID" value="NZ_JBEPML010000020.1"/>
</dbReference>
<protein>
    <recommendedName>
        <fullName evidence="4">DUF2938 domain-containing protein</fullName>
    </recommendedName>
</protein>
<keyword evidence="1" id="KW-0812">Transmembrane</keyword>